<dbReference type="EMBL" id="CM000882">
    <property type="protein sequence ID" value="PNT68933.1"/>
    <property type="molecule type" value="Genomic_DNA"/>
</dbReference>
<feature type="region of interest" description="Disordered" evidence="1">
    <location>
        <begin position="1"/>
        <end position="108"/>
    </location>
</feature>
<proteinExistence type="predicted"/>
<organism evidence="2">
    <name type="scientific">Brachypodium distachyon</name>
    <name type="common">Purple false brome</name>
    <name type="synonym">Trachynia distachya</name>
    <dbReference type="NCBI Taxonomy" id="15368"/>
    <lineage>
        <taxon>Eukaryota</taxon>
        <taxon>Viridiplantae</taxon>
        <taxon>Streptophyta</taxon>
        <taxon>Embryophyta</taxon>
        <taxon>Tracheophyta</taxon>
        <taxon>Spermatophyta</taxon>
        <taxon>Magnoliopsida</taxon>
        <taxon>Liliopsida</taxon>
        <taxon>Poales</taxon>
        <taxon>Poaceae</taxon>
        <taxon>BOP clade</taxon>
        <taxon>Pooideae</taxon>
        <taxon>Stipodae</taxon>
        <taxon>Brachypodieae</taxon>
        <taxon>Brachypodium</taxon>
    </lineage>
</organism>
<protein>
    <submittedName>
        <fullName evidence="2 3">Uncharacterized protein</fullName>
    </submittedName>
</protein>
<name>A0A2K2D3S7_BRADI</name>
<accession>A0A2K2D3S7</accession>
<evidence type="ECO:0000313" key="3">
    <source>
        <dbReference type="EnsemblPlants" id="PNT68933"/>
    </source>
</evidence>
<reference evidence="2 3" key="1">
    <citation type="journal article" date="2010" name="Nature">
        <title>Genome sequencing and analysis of the model grass Brachypodium distachyon.</title>
        <authorList>
            <consortium name="International Brachypodium Initiative"/>
        </authorList>
    </citation>
    <scope>NUCLEOTIDE SEQUENCE [LARGE SCALE GENOMIC DNA]</scope>
    <source>
        <strain evidence="2 3">Bd21</strain>
    </source>
</reference>
<feature type="compositionally biased region" description="Basic and acidic residues" evidence="1">
    <location>
        <begin position="79"/>
        <end position="99"/>
    </location>
</feature>
<evidence type="ECO:0000313" key="2">
    <source>
        <dbReference type="EMBL" id="PNT68933.1"/>
    </source>
</evidence>
<feature type="compositionally biased region" description="Pro residues" evidence="1">
    <location>
        <begin position="13"/>
        <end position="32"/>
    </location>
</feature>
<sequence length="166" mass="17469">MCLRVAPSQERTPAPPPHHSPVLPCPGPPPPRAASARPFPASPVTGGAPPRAAPHPLAAAHRRPPPPPPPFVPPLPLAADEREVKDERAGSVPHLDQRRASGLSFSAGGGGVAAASLCYLETIGPDEDKKPVLSWDDYKCPPRVGVRTAAFHSCWNFFLGSVAVTW</sequence>
<dbReference type="InParanoid" id="A0A2K2D3S7"/>
<gene>
    <name evidence="2" type="ORF">BRADI_3g47265v3</name>
</gene>
<reference evidence="3" key="3">
    <citation type="submission" date="2018-08" db="UniProtKB">
        <authorList>
            <consortium name="EnsemblPlants"/>
        </authorList>
    </citation>
    <scope>IDENTIFICATION</scope>
    <source>
        <strain evidence="3">cv. Bd21</strain>
    </source>
</reference>
<dbReference type="AlphaFoldDB" id="A0A2K2D3S7"/>
<evidence type="ECO:0000313" key="4">
    <source>
        <dbReference type="Proteomes" id="UP000008810"/>
    </source>
</evidence>
<dbReference type="Proteomes" id="UP000008810">
    <property type="component" value="Chromosome 3"/>
</dbReference>
<dbReference type="Gramene" id="PNT68933">
    <property type="protein sequence ID" value="PNT68933"/>
    <property type="gene ID" value="BRADI_3g47265v3"/>
</dbReference>
<keyword evidence="4" id="KW-1185">Reference proteome</keyword>
<dbReference type="EnsemblPlants" id="PNT68933">
    <property type="protein sequence ID" value="PNT68933"/>
    <property type="gene ID" value="BRADI_3g47265v3"/>
</dbReference>
<feature type="compositionally biased region" description="Low complexity" evidence="1">
    <location>
        <begin position="33"/>
        <end position="59"/>
    </location>
</feature>
<reference evidence="2" key="2">
    <citation type="submission" date="2017-06" db="EMBL/GenBank/DDBJ databases">
        <title>WGS assembly of Brachypodium distachyon.</title>
        <authorList>
            <consortium name="The International Brachypodium Initiative"/>
            <person name="Lucas S."/>
            <person name="Harmon-Smith M."/>
            <person name="Lail K."/>
            <person name="Tice H."/>
            <person name="Grimwood J."/>
            <person name="Bruce D."/>
            <person name="Barry K."/>
            <person name="Shu S."/>
            <person name="Lindquist E."/>
            <person name="Wang M."/>
            <person name="Pitluck S."/>
            <person name="Vogel J.P."/>
            <person name="Garvin D.F."/>
            <person name="Mockler T.C."/>
            <person name="Schmutz J."/>
            <person name="Rokhsar D."/>
            <person name="Bevan M.W."/>
        </authorList>
    </citation>
    <scope>NUCLEOTIDE SEQUENCE</scope>
    <source>
        <strain evidence="2">Bd21</strain>
    </source>
</reference>
<evidence type="ECO:0000256" key="1">
    <source>
        <dbReference type="SAM" id="MobiDB-lite"/>
    </source>
</evidence>
<feature type="compositionally biased region" description="Pro residues" evidence="1">
    <location>
        <begin position="65"/>
        <end position="76"/>
    </location>
</feature>